<keyword evidence="7" id="KW-1185">Reference proteome</keyword>
<evidence type="ECO:0000313" key="6">
    <source>
        <dbReference type="EMBL" id="KAJ3261776.1"/>
    </source>
</evidence>
<evidence type="ECO:0000256" key="4">
    <source>
        <dbReference type="SAM" id="MobiDB-lite"/>
    </source>
</evidence>
<dbReference type="GO" id="GO:0003677">
    <property type="term" value="F:DNA binding"/>
    <property type="evidence" value="ECO:0007669"/>
    <property type="project" value="UniProtKB-KW"/>
</dbReference>
<name>A0AAD5URP2_9FUNG</name>
<evidence type="ECO:0000313" key="7">
    <source>
        <dbReference type="Proteomes" id="UP001210925"/>
    </source>
</evidence>
<evidence type="ECO:0000256" key="1">
    <source>
        <dbReference type="ARBA" id="ARBA00023125"/>
    </source>
</evidence>
<feature type="coiled-coil region" evidence="3">
    <location>
        <begin position="216"/>
        <end position="250"/>
    </location>
</feature>
<feature type="region of interest" description="Disordered" evidence="4">
    <location>
        <begin position="88"/>
        <end position="108"/>
    </location>
</feature>
<gene>
    <name evidence="6" type="ORF">HK103_004727</name>
</gene>
<evidence type="ECO:0000256" key="2">
    <source>
        <dbReference type="ARBA" id="ARBA00023242"/>
    </source>
</evidence>
<dbReference type="AlphaFoldDB" id="A0AAD5URP2"/>
<keyword evidence="3" id="KW-0175">Coiled coil</keyword>
<dbReference type="InterPro" id="IPR011598">
    <property type="entry name" value="bHLH_dom"/>
</dbReference>
<dbReference type="Pfam" id="PF00010">
    <property type="entry name" value="HLH"/>
    <property type="match status" value="1"/>
</dbReference>
<feature type="domain" description="BHLH" evidence="5">
    <location>
        <begin position="175"/>
        <end position="226"/>
    </location>
</feature>
<dbReference type="SMART" id="SM00353">
    <property type="entry name" value="HLH"/>
    <property type="match status" value="1"/>
</dbReference>
<dbReference type="SUPFAM" id="SSF47459">
    <property type="entry name" value="HLH, helix-loop-helix DNA-binding domain"/>
    <property type="match status" value="1"/>
</dbReference>
<dbReference type="PANTHER" id="PTHR10328:SF15">
    <property type="entry name" value="BHLH TRANSCRIPTION FACTOR"/>
    <property type="match status" value="1"/>
</dbReference>
<dbReference type="Gene3D" id="4.10.280.10">
    <property type="entry name" value="Helix-loop-helix DNA-binding domain"/>
    <property type="match status" value="1"/>
</dbReference>
<proteinExistence type="predicted"/>
<dbReference type="Proteomes" id="UP001210925">
    <property type="component" value="Unassembled WGS sequence"/>
</dbReference>
<organism evidence="6 7">
    <name type="scientific">Boothiomyces macroporosus</name>
    <dbReference type="NCBI Taxonomy" id="261099"/>
    <lineage>
        <taxon>Eukaryota</taxon>
        <taxon>Fungi</taxon>
        <taxon>Fungi incertae sedis</taxon>
        <taxon>Chytridiomycota</taxon>
        <taxon>Chytridiomycota incertae sedis</taxon>
        <taxon>Chytridiomycetes</taxon>
        <taxon>Rhizophydiales</taxon>
        <taxon>Terramycetaceae</taxon>
        <taxon>Boothiomyces</taxon>
    </lineage>
</organism>
<dbReference type="GO" id="GO:0090575">
    <property type="term" value="C:RNA polymerase II transcription regulator complex"/>
    <property type="evidence" value="ECO:0007669"/>
    <property type="project" value="TreeGrafter"/>
</dbReference>
<dbReference type="GO" id="GO:0046983">
    <property type="term" value="F:protein dimerization activity"/>
    <property type="evidence" value="ECO:0007669"/>
    <property type="project" value="InterPro"/>
</dbReference>
<reference evidence="6" key="1">
    <citation type="submission" date="2020-05" db="EMBL/GenBank/DDBJ databases">
        <title>Phylogenomic resolution of chytrid fungi.</title>
        <authorList>
            <person name="Stajich J.E."/>
            <person name="Amses K."/>
            <person name="Simmons R."/>
            <person name="Seto K."/>
            <person name="Myers J."/>
            <person name="Bonds A."/>
            <person name="Quandt C.A."/>
            <person name="Barry K."/>
            <person name="Liu P."/>
            <person name="Grigoriev I."/>
            <person name="Longcore J.E."/>
            <person name="James T.Y."/>
        </authorList>
    </citation>
    <scope>NUCLEOTIDE SEQUENCE</scope>
    <source>
        <strain evidence="6">PLAUS21</strain>
    </source>
</reference>
<dbReference type="PROSITE" id="PS50888">
    <property type="entry name" value="BHLH"/>
    <property type="match status" value="1"/>
</dbReference>
<evidence type="ECO:0000256" key="3">
    <source>
        <dbReference type="SAM" id="Coils"/>
    </source>
</evidence>
<dbReference type="PANTHER" id="PTHR10328">
    <property type="entry name" value="PROTEIN MAX MYC-ASSOCIATED FACTOR X"/>
    <property type="match status" value="1"/>
</dbReference>
<accession>A0AAD5URP2</accession>
<feature type="region of interest" description="Disordered" evidence="4">
    <location>
        <begin position="24"/>
        <end position="47"/>
    </location>
</feature>
<sequence>MSPAVTPNVNFTQLSLHNQSNQFAPLTSPALLPSRNERKRKSVGDSNTIATHIDSPIFNGARSYFPSPLQQNHIPELHFSQAESFSLLSPPSSNQLHPTYPATDNYAPLTPSELLKNNNIQTGRKKVVKTLLPDSKNVSTVELLSQKSNYKAILDGQSEHIGIRGDSILAKETKVKKTSHKEAEQLRRDKLKQAFISIKEVLPPFKEKNPSKVFILKRAREHVLDLQHENEQQDLEINYLKQQIEAMQASIIESGGVAPTFTPFERTERVGEQIEEDSDDN</sequence>
<dbReference type="EMBL" id="JADGKB010000004">
    <property type="protein sequence ID" value="KAJ3261776.1"/>
    <property type="molecule type" value="Genomic_DNA"/>
</dbReference>
<dbReference type="GO" id="GO:0045944">
    <property type="term" value="P:positive regulation of transcription by RNA polymerase II"/>
    <property type="evidence" value="ECO:0007669"/>
    <property type="project" value="TreeGrafter"/>
</dbReference>
<evidence type="ECO:0000259" key="5">
    <source>
        <dbReference type="PROSITE" id="PS50888"/>
    </source>
</evidence>
<keyword evidence="1" id="KW-0238">DNA-binding</keyword>
<keyword evidence="2" id="KW-0539">Nucleus</keyword>
<dbReference type="GO" id="GO:0003700">
    <property type="term" value="F:DNA-binding transcription factor activity"/>
    <property type="evidence" value="ECO:0007669"/>
    <property type="project" value="TreeGrafter"/>
</dbReference>
<comment type="caution">
    <text evidence="6">The sequence shown here is derived from an EMBL/GenBank/DDBJ whole genome shotgun (WGS) entry which is preliminary data.</text>
</comment>
<protein>
    <recommendedName>
        <fullName evidence="5">BHLH domain-containing protein</fullName>
    </recommendedName>
</protein>
<feature type="compositionally biased region" description="Polar residues" evidence="4">
    <location>
        <begin position="88"/>
        <end position="97"/>
    </location>
</feature>
<dbReference type="InterPro" id="IPR036638">
    <property type="entry name" value="HLH_DNA-bd_sf"/>
</dbReference>